<dbReference type="EMBL" id="JANPWB010000007">
    <property type="protein sequence ID" value="KAJ1172864.1"/>
    <property type="molecule type" value="Genomic_DNA"/>
</dbReference>
<evidence type="ECO:0000313" key="1">
    <source>
        <dbReference type="EMBL" id="KAJ1172864.1"/>
    </source>
</evidence>
<dbReference type="AlphaFoldDB" id="A0AAV7T8J6"/>
<proteinExistence type="predicted"/>
<keyword evidence="2" id="KW-1185">Reference proteome</keyword>
<evidence type="ECO:0000313" key="2">
    <source>
        <dbReference type="Proteomes" id="UP001066276"/>
    </source>
</evidence>
<dbReference type="Proteomes" id="UP001066276">
    <property type="component" value="Chromosome 4_1"/>
</dbReference>
<reference evidence="1" key="1">
    <citation type="journal article" date="2022" name="bioRxiv">
        <title>Sequencing and chromosome-scale assembly of the giantPleurodeles waltlgenome.</title>
        <authorList>
            <person name="Brown T."/>
            <person name="Elewa A."/>
            <person name="Iarovenko S."/>
            <person name="Subramanian E."/>
            <person name="Araus A.J."/>
            <person name="Petzold A."/>
            <person name="Susuki M."/>
            <person name="Suzuki K.-i.T."/>
            <person name="Hayashi T."/>
            <person name="Toyoda A."/>
            <person name="Oliveira C."/>
            <person name="Osipova E."/>
            <person name="Leigh N.D."/>
            <person name="Simon A."/>
            <person name="Yun M.H."/>
        </authorList>
    </citation>
    <scope>NUCLEOTIDE SEQUENCE</scope>
    <source>
        <strain evidence="1">20211129_DDA</strain>
        <tissue evidence="1">Liver</tissue>
    </source>
</reference>
<comment type="caution">
    <text evidence="1">The sequence shown here is derived from an EMBL/GenBank/DDBJ whole genome shotgun (WGS) entry which is preliminary data.</text>
</comment>
<sequence length="92" mass="10268">MFRGVRRYDLPLLKVIGLPRAPISTSLAPCRRGFMIARVVDRIVPSGTLQIFLEPAERFGRSDPELIVGNTYGVPDPDRLLLIRMAHPCPGQ</sequence>
<accession>A0AAV7T8J6</accession>
<gene>
    <name evidence="1" type="ORF">NDU88_004706</name>
</gene>
<protein>
    <submittedName>
        <fullName evidence="1">Uncharacterized protein</fullName>
    </submittedName>
</protein>
<name>A0AAV7T8J6_PLEWA</name>
<organism evidence="1 2">
    <name type="scientific">Pleurodeles waltl</name>
    <name type="common">Iberian ribbed newt</name>
    <dbReference type="NCBI Taxonomy" id="8319"/>
    <lineage>
        <taxon>Eukaryota</taxon>
        <taxon>Metazoa</taxon>
        <taxon>Chordata</taxon>
        <taxon>Craniata</taxon>
        <taxon>Vertebrata</taxon>
        <taxon>Euteleostomi</taxon>
        <taxon>Amphibia</taxon>
        <taxon>Batrachia</taxon>
        <taxon>Caudata</taxon>
        <taxon>Salamandroidea</taxon>
        <taxon>Salamandridae</taxon>
        <taxon>Pleurodelinae</taxon>
        <taxon>Pleurodeles</taxon>
    </lineage>
</organism>